<gene>
    <name evidence="2" type="ORF">BN1723_014897</name>
</gene>
<keyword evidence="1" id="KW-0813">Transport</keyword>
<dbReference type="InterPro" id="IPR027417">
    <property type="entry name" value="P-loop_NTPase"/>
</dbReference>
<evidence type="ECO:0008006" key="4">
    <source>
        <dbReference type="Google" id="ProtNLM"/>
    </source>
</evidence>
<evidence type="ECO:0000313" key="2">
    <source>
        <dbReference type="EMBL" id="CRK34697.1"/>
    </source>
</evidence>
<evidence type="ECO:0000313" key="3">
    <source>
        <dbReference type="Proteomes" id="UP000045706"/>
    </source>
</evidence>
<evidence type="ECO:0000256" key="1">
    <source>
        <dbReference type="ARBA" id="ARBA00022448"/>
    </source>
</evidence>
<reference evidence="3" key="1">
    <citation type="submission" date="2015-05" db="EMBL/GenBank/DDBJ databases">
        <authorList>
            <person name="Fogelqvist Johan"/>
        </authorList>
    </citation>
    <scope>NUCLEOTIDE SEQUENCE [LARGE SCALE GENOMIC DNA]</scope>
</reference>
<organism evidence="2 3">
    <name type="scientific">Verticillium longisporum</name>
    <name type="common">Verticillium dahliae var. longisporum</name>
    <dbReference type="NCBI Taxonomy" id="100787"/>
    <lineage>
        <taxon>Eukaryota</taxon>
        <taxon>Fungi</taxon>
        <taxon>Dikarya</taxon>
        <taxon>Ascomycota</taxon>
        <taxon>Pezizomycotina</taxon>
        <taxon>Sordariomycetes</taxon>
        <taxon>Hypocreomycetidae</taxon>
        <taxon>Glomerellales</taxon>
        <taxon>Plectosphaerellaceae</taxon>
        <taxon>Verticillium</taxon>
    </lineage>
</organism>
<name>A0A0G4MKL0_VERLO</name>
<protein>
    <recommendedName>
        <fullName evidence="4">ABC transporter domain-containing protein</fullName>
    </recommendedName>
</protein>
<proteinExistence type="predicted"/>
<dbReference type="AlphaFoldDB" id="A0A0G4MKL0"/>
<accession>A0A0G4MKL0</accession>
<dbReference type="Gene3D" id="3.40.50.300">
    <property type="entry name" value="P-loop containing nucleotide triphosphate hydrolases"/>
    <property type="match status" value="1"/>
</dbReference>
<dbReference type="SUPFAM" id="SSF52540">
    <property type="entry name" value="P-loop containing nucleoside triphosphate hydrolases"/>
    <property type="match status" value="1"/>
</dbReference>
<dbReference type="Proteomes" id="UP000045706">
    <property type="component" value="Unassembled WGS sequence"/>
</dbReference>
<sequence length="447" mass="50160">MATTSIDKGVKSTLETLGIAHTSDTVVGNEFIRGVSGGERKRVSIAEVMETGAPLQCWENTTRGLDASNALDFVKALRRAANEQQKSIVATLYQAGNSIYSHFDKVLLLAEGRQIYYGSTRDARKYFEDMGFLSPPGANTADFLTSVVVETERLVRSGFEDSVPRSAPEFETRYRNSAMYREMMEDIDLVSKESLSEEIRTLNSPVIWDVEVECKASELTHIDLPQNTTCGEYMDDFLAINAGYVTDITHETSCAYCPYNTGADYLRTMNINGKYYGWRDVGITALFCISSNEHEDLPDENKFDQLDGGEDEFYKNQMDYWYWIDDAQCSGPRHTADQQNTKFYNHGIGSLRGFETLEILLLDVKVFLGARSDGGGSLFTELAWEPPDRLANALPPNLVTLTLYDYAKRNNPAVDALVVQLLNTKSGDEARLEAIYSFDKELPSNWK</sequence>
<dbReference type="PANTHER" id="PTHR19241">
    <property type="entry name" value="ATP-BINDING CASSETTE TRANSPORTER"/>
    <property type="match status" value="1"/>
</dbReference>
<dbReference type="EMBL" id="CVQI01027002">
    <property type="protein sequence ID" value="CRK34697.1"/>
    <property type="molecule type" value="Genomic_DNA"/>
</dbReference>